<reference evidence="2 3" key="1">
    <citation type="journal article" date="2023" name="Nucleic Acids Res.">
        <title>The hologenome of Daphnia magna reveals possible DNA methylation and microbiome-mediated evolution of the host genome.</title>
        <authorList>
            <person name="Chaturvedi A."/>
            <person name="Li X."/>
            <person name="Dhandapani V."/>
            <person name="Marshall H."/>
            <person name="Kissane S."/>
            <person name="Cuenca-Cambronero M."/>
            <person name="Asole G."/>
            <person name="Calvet F."/>
            <person name="Ruiz-Romero M."/>
            <person name="Marangio P."/>
            <person name="Guigo R."/>
            <person name="Rago D."/>
            <person name="Mirbahai L."/>
            <person name="Eastwood N."/>
            <person name="Colbourne J.K."/>
            <person name="Zhou J."/>
            <person name="Mallon E."/>
            <person name="Orsini L."/>
        </authorList>
    </citation>
    <scope>NUCLEOTIDE SEQUENCE [LARGE SCALE GENOMIC DNA]</scope>
    <source>
        <strain evidence="2">LRV0_1</strain>
    </source>
</reference>
<gene>
    <name evidence="2" type="ORF">OUZ56_005262</name>
</gene>
<name>A0ABQ9YSA6_9CRUS</name>
<feature type="compositionally biased region" description="Basic and acidic residues" evidence="1">
    <location>
        <begin position="8"/>
        <end position="21"/>
    </location>
</feature>
<keyword evidence="3" id="KW-1185">Reference proteome</keyword>
<proteinExistence type="predicted"/>
<sequence length="113" mass="13147">MSSPIADIDVRPEQDGSETKEVARHQLIRVRTLHCVYSMTDTVLSYIMYTNHITARSARHHFVKRDLRETVCQPVRQVVFLFPRFATFVSDFPFGRQFLTNDPLPSVDTFRTS</sequence>
<comment type="caution">
    <text evidence="2">The sequence shown here is derived from an EMBL/GenBank/DDBJ whole genome shotgun (WGS) entry which is preliminary data.</text>
</comment>
<dbReference type="Proteomes" id="UP001234178">
    <property type="component" value="Unassembled WGS sequence"/>
</dbReference>
<evidence type="ECO:0000313" key="2">
    <source>
        <dbReference type="EMBL" id="KAK4003502.1"/>
    </source>
</evidence>
<organism evidence="2 3">
    <name type="scientific">Daphnia magna</name>
    <dbReference type="NCBI Taxonomy" id="35525"/>
    <lineage>
        <taxon>Eukaryota</taxon>
        <taxon>Metazoa</taxon>
        <taxon>Ecdysozoa</taxon>
        <taxon>Arthropoda</taxon>
        <taxon>Crustacea</taxon>
        <taxon>Branchiopoda</taxon>
        <taxon>Diplostraca</taxon>
        <taxon>Cladocera</taxon>
        <taxon>Anomopoda</taxon>
        <taxon>Daphniidae</taxon>
        <taxon>Daphnia</taxon>
    </lineage>
</organism>
<evidence type="ECO:0000256" key="1">
    <source>
        <dbReference type="SAM" id="MobiDB-lite"/>
    </source>
</evidence>
<feature type="region of interest" description="Disordered" evidence="1">
    <location>
        <begin position="1"/>
        <end position="21"/>
    </location>
</feature>
<dbReference type="EMBL" id="JAOYFB010000001">
    <property type="protein sequence ID" value="KAK4003502.1"/>
    <property type="molecule type" value="Genomic_DNA"/>
</dbReference>
<accession>A0ABQ9YSA6</accession>
<evidence type="ECO:0000313" key="3">
    <source>
        <dbReference type="Proteomes" id="UP001234178"/>
    </source>
</evidence>
<protein>
    <submittedName>
        <fullName evidence="2">Uncharacterized protein</fullName>
    </submittedName>
</protein>